<comment type="pathway">
    <text evidence="1 5">Carotenoid biosynthesis.</text>
</comment>
<keyword evidence="4 5" id="KW-0560">Oxidoreductase</keyword>
<gene>
    <name evidence="7" type="ORF">LV83_00436</name>
</gene>
<dbReference type="Proteomes" id="UP000249610">
    <property type="component" value="Unassembled WGS sequence"/>
</dbReference>
<dbReference type="Gene3D" id="3.50.50.60">
    <property type="entry name" value="FAD/NAD(P)-binding domain"/>
    <property type="match status" value="2"/>
</dbReference>
<dbReference type="NCBIfam" id="TIGR02734">
    <property type="entry name" value="crtI_fam"/>
    <property type="match status" value="1"/>
</dbReference>
<evidence type="ECO:0000256" key="4">
    <source>
        <dbReference type="ARBA" id="ARBA00023002"/>
    </source>
</evidence>
<dbReference type="InterPro" id="IPR002937">
    <property type="entry name" value="Amino_oxidase"/>
</dbReference>
<evidence type="ECO:0000256" key="2">
    <source>
        <dbReference type="ARBA" id="ARBA00006046"/>
    </source>
</evidence>
<feature type="domain" description="Amine oxidase" evidence="6">
    <location>
        <begin position="13"/>
        <end position="488"/>
    </location>
</feature>
<dbReference type="RefSeq" id="WP_111609870.1">
    <property type="nucleotide sequence ID" value="NZ_QLLK01000001.1"/>
</dbReference>
<evidence type="ECO:0000256" key="1">
    <source>
        <dbReference type="ARBA" id="ARBA00004829"/>
    </source>
</evidence>
<dbReference type="PANTHER" id="PTHR43734">
    <property type="entry name" value="PHYTOENE DESATURASE"/>
    <property type="match status" value="1"/>
</dbReference>
<dbReference type="Pfam" id="PF01593">
    <property type="entry name" value="Amino_oxidase"/>
    <property type="match status" value="1"/>
</dbReference>
<keyword evidence="8" id="KW-1185">Reference proteome</keyword>
<dbReference type="GO" id="GO:0016117">
    <property type="term" value="P:carotenoid biosynthetic process"/>
    <property type="evidence" value="ECO:0007669"/>
    <property type="project" value="UniProtKB-KW"/>
</dbReference>
<dbReference type="SUPFAM" id="SSF51905">
    <property type="entry name" value="FAD/NAD(P)-binding domain"/>
    <property type="match status" value="1"/>
</dbReference>
<evidence type="ECO:0000259" key="6">
    <source>
        <dbReference type="Pfam" id="PF01593"/>
    </source>
</evidence>
<dbReference type="PANTHER" id="PTHR43734:SF1">
    <property type="entry name" value="PHYTOENE DESATURASE"/>
    <property type="match status" value="1"/>
</dbReference>
<accession>A0A327PS46</accession>
<name>A0A327PS46_9BACT</name>
<dbReference type="GO" id="GO:0016491">
    <property type="term" value="F:oxidoreductase activity"/>
    <property type="evidence" value="ECO:0007669"/>
    <property type="project" value="UniProtKB-KW"/>
</dbReference>
<comment type="similarity">
    <text evidence="2 5">Belongs to the carotenoid/retinoid oxidoreductase family.</text>
</comment>
<dbReference type="EMBL" id="QLLK01000001">
    <property type="protein sequence ID" value="RAI95185.1"/>
    <property type="molecule type" value="Genomic_DNA"/>
</dbReference>
<proteinExistence type="inferred from homology"/>
<dbReference type="OrthoDB" id="9774675at2"/>
<dbReference type="InterPro" id="IPR036188">
    <property type="entry name" value="FAD/NAD-bd_sf"/>
</dbReference>
<evidence type="ECO:0000256" key="5">
    <source>
        <dbReference type="RuleBase" id="RU362075"/>
    </source>
</evidence>
<dbReference type="AlphaFoldDB" id="A0A327PS46"/>
<evidence type="ECO:0000313" key="7">
    <source>
        <dbReference type="EMBL" id="RAI95185.1"/>
    </source>
</evidence>
<sequence>MNQKHAVVIGSGFAGLSAATHLASNNYSVTLLEKNESPGGRARKFSSHGFTFDMGPSWYWMPDVFEDYFSHFGKKPSDYYDLVRLDPSYAVIYGQDDILDIPANLDEFKAKLEEIEPGSANQLDEFLAQAKYKYQVGIHDLVKKPSRSLLEFTSLSLLKDIMRMDVFQSMAAHVRKFFKSDKIIRLMEFPVLFLGETAENIPALYSLMNYADIALGTWYPKKGMHEIIAGMVSLAEEKGVEIRYDAEVEEIEITDGLAKDVRLKSGEKISADVVIAGADYHHVDKHLINPKYSNYSEEYWDKRVMAPSSLLFYLGVDKKLENLRHHNLFFDEPLGPHADAIYTKPRWPEAPLFYACLPSVTDETVAPEGMENLFLLIPLAPDLEDSEQTREKYYDIIMDRLEKISGQEIRSHVIFKRSYAHSDFKADYHAYKGNAYGLANTLKQTAILKPSLKNKKVNNLFYTGQLTVPGPGVPPSLISGYVVAKEVIRENL</sequence>
<evidence type="ECO:0000313" key="8">
    <source>
        <dbReference type="Proteomes" id="UP000249610"/>
    </source>
</evidence>
<evidence type="ECO:0000256" key="3">
    <source>
        <dbReference type="ARBA" id="ARBA00022746"/>
    </source>
</evidence>
<keyword evidence="3 5" id="KW-0125">Carotenoid biosynthesis</keyword>
<protein>
    <submittedName>
        <fullName evidence="7">Phytoene desaturase</fullName>
    </submittedName>
</protein>
<organism evidence="7 8">
    <name type="scientific">Algoriphagus yeomjeoni</name>
    <dbReference type="NCBI Taxonomy" id="291403"/>
    <lineage>
        <taxon>Bacteria</taxon>
        <taxon>Pseudomonadati</taxon>
        <taxon>Bacteroidota</taxon>
        <taxon>Cytophagia</taxon>
        <taxon>Cytophagales</taxon>
        <taxon>Cyclobacteriaceae</taxon>
        <taxon>Algoriphagus</taxon>
    </lineage>
</organism>
<dbReference type="InterPro" id="IPR014105">
    <property type="entry name" value="Carotenoid/retinoid_OxRdtase"/>
</dbReference>
<comment type="caution">
    <text evidence="7">The sequence shown here is derived from an EMBL/GenBank/DDBJ whole genome shotgun (WGS) entry which is preliminary data.</text>
</comment>
<reference evidence="7 8" key="1">
    <citation type="submission" date="2018-06" db="EMBL/GenBank/DDBJ databases">
        <title>Genomic Encyclopedia of Archaeal and Bacterial Type Strains, Phase II (KMG-II): from individual species to whole genera.</title>
        <authorList>
            <person name="Goeker M."/>
        </authorList>
    </citation>
    <scope>NUCLEOTIDE SEQUENCE [LARGE SCALE GENOMIC DNA]</scope>
    <source>
        <strain evidence="7 8">DSM 23446</strain>
    </source>
</reference>